<dbReference type="AlphaFoldDB" id="A0A934I8C0"/>
<protein>
    <submittedName>
        <fullName evidence="3">NUMOD3 motif protein</fullName>
    </submittedName>
</protein>
<evidence type="ECO:0000259" key="2">
    <source>
        <dbReference type="SMART" id="SM00496"/>
    </source>
</evidence>
<reference evidence="3" key="1">
    <citation type="submission" date="2020-12" db="EMBL/GenBank/DDBJ databases">
        <title>Sanguibacter suaedae sp. nov., isolated from Suaeda aralocaspica.</title>
        <authorList>
            <person name="Ma Q."/>
        </authorList>
    </citation>
    <scope>NUCLEOTIDE SEQUENCE</scope>
    <source>
        <strain evidence="3">YZGR15</strain>
    </source>
</reference>
<dbReference type="Pfam" id="PF07460">
    <property type="entry name" value="NUMOD3"/>
    <property type="match status" value="1"/>
</dbReference>
<feature type="region of interest" description="Disordered" evidence="1">
    <location>
        <begin position="188"/>
        <end position="236"/>
    </location>
</feature>
<dbReference type="InterPro" id="IPR035901">
    <property type="entry name" value="GIY-YIG_endonuc_sf"/>
</dbReference>
<dbReference type="InterPro" id="IPR003611">
    <property type="entry name" value="NUMOD3"/>
</dbReference>
<name>A0A934I8C0_9MICO</name>
<feature type="domain" description="Nuclease associated modular" evidence="2">
    <location>
        <begin position="179"/>
        <end position="195"/>
    </location>
</feature>
<keyword evidence="4" id="KW-1185">Reference proteome</keyword>
<feature type="domain" description="Nuclease associated modular" evidence="2">
    <location>
        <begin position="203"/>
        <end position="219"/>
    </location>
</feature>
<dbReference type="SUPFAM" id="SSF82771">
    <property type="entry name" value="GIY-YIG endonuclease"/>
    <property type="match status" value="1"/>
</dbReference>
<dbReference type="EMBL" id="JAEINH010000015">
    <property type="protein sequence ID" value="MBI9116086.1"/>
    <property type="molecule type" value="Genomic_DNA"/>
</dbReference>
<dbReference type="SMART" id="SM00496">
    <property type="entry name" value="IENR2"/>
    <property type="match status" value="3"/>
</dbReference>
<evidence type="ECO:0000313" key="4">
    <source>
        <dbReference type="Proteomes" id="UP000602087"/>
    </source>
</evidence>
<organism evidence="3 4">
    <name type="scientific">Sanguibacter suaedae</name>
    <dbReference type="NCBI Taxonomy" id="2795737"/>
    <lineage>
        <taxon>Bacteria</taxon>
        <taxon>Bacillati</taxon>
        <taxon>Actinomycetota</taxon>
        <taxon>Actinomycetes</taxon>
        <taxon>Micrococcales</taxon>
        <taxon>Sanguibacteraceae</taxon>
        <taxon>Sanguibacter</taxon>
    </lineage>
</organism>
<dbReference type="Proteomes" id="UP000602087">
    <property type="component" value="Unassembled WGS sequence"/>
</dbReference>
<dbReference type="GO" id="GO:0003677">
    <property type="term" value="F:DNA binding"/>
    <property type="evidence" value="ECO:0007669"/>
    <property type="project" value="InterPro"/>
</dbReference>
<comment type="caution">
    <text evidence="3">The sequence shown here is derived from an EMBL/GenBank/DDBJ whole genome shotgun (WGS) entry which is preliminary data.</text>
</comment>
<evidence type="ECO:0000256" key="1">
    <source>
        <dbReference type="SAM" id="MobiDB-lite"/>
    </source>
</evidence>
<feature type="region of interest" description="Disordered" evidence="1">
    <location>
        <begin position="124"/>
        <end position="152"/>
    </location>
</feature>
<evidence type="ECO:0000313" key="3">
    <source>
        <dbReference type="EMBL" id="MBI9116086.1"/>
    </source>
</evidence>
<sequence>MSDKDASISVGVIYGVRLARDSGYRYVGLTTKTAASRLRQHLKVAASGRRRPFYDWLRKHTPEDLAVDVLETVTTDLEALGLAEIAWIASRKAAGDRLLNLSLGGLGPTGFVWTEEQREAARVRSTGRQGLSRPGELNPFHGGKHSEAQRQRWSELRRGTNVGAENINFGRFGTAHPGYGRVMSPEARAQLSEQRRGSLNPNYGKTASAETRAKRSAAQKGIPKPSSARSAHTRYHTNKGVVSETCRFCTQTDLTVQSSPMRETNR</sequence>
<dbReference type="SUPFAM" id="SSF64496">
    <property type="entry name" value="DNA-binding domain of intron-encoded endonucleases"/>
    <property type="match status" value="2"/>
</dbReference>
<accession>A0A934I8C0</accession>
<dbReference type="Gene3D" id="3.40.1440.10">
    <property type="entry name" value="GIY-YIG endonuclease"/>
    <property type="match status" value="1"/>
</dbReference>
<feature type="domain" description="Nuclease associated modular" evidence="2">
    <location>
        <begin position="141"/>
        <end position="157"/>
    </location>
</feature>
<dbReference type="RefSeq" id="WP_198734656.1">
    <property type="nucleotide sequence ID" value="NZ_JAEINH010000015.1"/>
</dbReference>
<feature type="compositionally biased region" description="Polar residues" evidence="1">
    <location>
        <begin position="197"/>
        <end position="209"/>
    </location>
</feature>
<gene>
    <name evidence="3" type="ORF">JAV76_13795</name>
</gene>
<dbReference type="CDD" id="cd10443">
    <property type="entry name" value="GIY-YIG_HE_Tlr8p_PBC-V_like"/>
    <property type="match status" value="1"/>
</dbReference>
<proteinExistence type="predicted"/>